<reference evidence="1 2" key="1">
    <citation type="submission" date="2019-02" db="EMBL/GenBank/DDBJ databases">
        <title>Deep-cultivation of Planctomycetes and their phenomic and genomic characterization uncovers novel biology.</title>
        <authorList>
            <person name="Wiegand S."/>
            <person name="Jogler M."/>
            <person name="Boedeker C."/>
            <person name="Pinto D."/>
            <person name="Vollmers J."/>
            <person name="Rivas-Marin E."/>
            <person name="Kohn T."/>
            <person name="Peeters S.H."/>
            <person name="Heuer A."/>
            <person name="Rast P."/>
            <person name="Oberbeckmann S."/>
            <person name="Bunk B."/>
            <person name="Jeske O."/>
            <person name="Meyerdierks A."/>
            <person name="Storesund J.E."/>
            <person name="Kallscheuer N."/>
            <person name="Luecker S."/>
            <person name="Lage O.M."/>
            <person name="Pohl T."/>
            <person name="Merkel B.J."/>
            <person name="Hornburger P."/>
            <person name="Mueller R.-W."/>
            <person name="Bruemmer F."/>
            <person name="Labrenz M."/>
            <person name="Spormann A.M."/>
            <person name="Op den Camp H."/>
            <person name="Overmann J."/>
            <person name="Amann R."/>
            <person name="Jetten M.S.M."/>
            <person name="Mascher T."/>
            <person name="Medema M.H."/>
            <person name="Devos D.P."/>
            <person name="Kaster A.-K."/>
            <person name="Ovreas L."/>
            <person name="Rohde M."/>
            <person name="Galperin M.Y."/>
            <person name="Jogler C."/>
        </authorList>
    </citation>
    <scope>NUCLEOTIDE SEQUENCE [LARGE SCALE GENOMIC DNA]</scope>
    <source>
        <strain evidence="1 2">Pan44</strain>
    </source>
</reference>
<gene>
    <name evidence="1" type="ORF">Pan44_03260</name>
</gene>
<dbReference type="RefSeq" id="WP_145026585.1">
    <property type="nucleotide sequence ID" value="NZ_CP036271.1"/>
</dbReference>
<accession>A0A517S864</accession>
<dbReference type="Proteomes" id="UP000315700">
    <property type="component" value="Chromosome"/>
</dbReference>
<dbReference type="AlphaFoldDB" id="A0A517S864"/>
<dbReference type="KEGG" id="ccos:Pan44_03260"/>
<dbReference type="EMBL" id="CP036271">
    <property type="protein sequence ID" value="QDT52317.1"/>
    <property type="molecule type" value="Genomic_DNA"/>
</dbReference>
<protein>
    <recommendedName>
        <fullName evidence="3">3-keto-disaccharide hydrolase domain-containing protein</fullName>
    </recommendedName>
</protein>
<name>A0A517S864_9PLAN</name>
<evidence type="ECO:0008006" key="3">
    <source>
        <dbReference type="Google" id="ProtNLM"/>
    </source>
</evidence>
<keyword evidence="2" id="KW-1185">Reference proteome</keyword>
<sequence>MGTSRQCVRILVTGLLLTPLLLGADKAKAKPGAEKEFALSSKWAVLVNPVAKVRGRRPLPEKGLIQNFPDLKFTGPKPGHPFVLGDFADDGEFGLVDGALQIVTGASAAVQLPEAGDFELEGVMEHTEFGGWFMAVGWSDGRGYVLSNATLKESGSPWFLTELRGGAAIPDGTEDLEHFEWLRTQPFRLVVSNKELTLEVGKKTVADHVGMLNYEPGRVLLGVYDTRYGPKKLRVHSLRMRSLADADDAAKK</sequence>
<proteinExistence type="predicted"/>
<dbReference type="InParanoid" id="A0A517S864"/>
<evidence type="ECO:0000313" key="1">
    <source>
        <dbReference type="EMBL" id="QDT52317.1"/>
    </source>
</evidence>
<organism evidence="1 2">
    <name type="scientific">Caulifigura coniformis</name>
    <dbReference type="NCBI Taxonomy" id="2527983"/>
    <lineage>
        <taxon>Bacteria</taxon>
        <taxon>Pseudomonadati</taxon>
        <taxon>Planctomycetota</taxon>
        <taxon>Planctomycetia</taxon>
        <taxon>Planctomycetales</taxon>
        <taxon>Planctomycetaceae</taxon>
        <taxon>Caulifigura</taxon>
    </lineage>
</organism>
<dbReference type="OrthoDB" id="214343at2"/>
<evidence type="ECO:0000313" key="2">
    <source>
        <dbReference type="Proteomes" id="UP000315700"/>
    </source>
</evidence>